<dbReference type="PANTHER" id="PTHR30244:SF36">
    <property type="entry name" value="3-OXO-GLUCOSE-6-PHOSPHATE:GLUTAMATE AMINOTRANSFERASE"/>
    <property type="match status" value="1"/>
</dbReference>
<sequence>MVPLFDPKPQHERVAGEVEAASRAVMESGQFILGPNVQAFEKEVADYHGVNDSIGVASGTDALHLALLAAGVMPGDEVITSPFSFIAGVEAIYYCGAVPVFADIREDTMNMDESSLEGLVTERTRAIMPVHIFGLSCDMHQVMSVARHHGLKVIEDCAQAFGARIDGQPVGSFGDAGCFSFFPTKNLGGYGDGGQVTTNDAELAARIRMLRNHGSEQRYYHDVIGFNSRLDELQAAALRIKLRHLDEFNAARRYIAGRYLEGLSGLDLKLPVEGEGYHHVYGQFTIQVKDRDAFRAALNERGIASAIYYPIPLHRQKVTEGRFRGVRLPVCDAVSETCVSLPMFPGMSDAQADEVIAAVRAVV</sequence>
<evidence type="ECO:0000313" key="5">
    <source>
        <dbReference type="Proteomes" id="UP001239019"/>
    </source>
</evidence>
<dbReference type="Proteomes" id="UP001239019">
    <property type="component" value="Unassembled WGS sequence"/>
</dbReference>
<evidence type="ECO:0000256" key="3">
    <source>
        <dbReference type="RuleBase" id="RU004508"/>
    </source>
</evidence>
<protein>
    <submittedName>
        <fullName evidence="4">DegT/DnrJ/EryC1/StrS family aminotransferase</fullName>
        <ecNumber evidence="4">2.6.1.-</ecNumber>
    </submittedName>
</protein>
<organism evidence="4 5">
    <name type="scientific">Natronospira bacteriovora</name>
    <dbReference type="NCBI Taxonomy" id="3069753"/>
    <lineage>
        <taxon>Bacteria</taxon>
        <taxon>Pseudomonadati</taxon>
        <taxon>Pseudomonadota</taxon>
        <taxon>Gammaproteobacteria</taxon>
        <taxon>Natronospirales</taxon>
        <taxon>Natronospiraceae</taxon>
        <taxon>Natronospira</taxon>
    </lineage>
</organism>
<dbReference type="InterPro" id="IPR015422">
    <property type="entry name" value="PyrdxlP-dep_Trfase_small"/>
</dbReference>
<name>A0ABU0W305_9GAMM</name>
<keyword evidence="4" id="KW-0808">Transferase</keyword>
<proteinExistence type="inferred from homology"/>
<evidence type="ECO:0000256" key="1">
    <source>
        <dbReference type="ARBA" id="ARBA00022898"/>
    </source>
</evidence>
<dbReference type="Pfam" id="PF01041">
    <property type="entry name" value="DegT_DnrJ_EryC1"/>
    <property type="match status" value="1"/>
</dbReference>
<comment type="caution">
    <text evidence="4">The sequence shown here is derived from an EMBL/GenBank/DDBJ whole genome shotgun (WGS) entry which is preliminary data.</text>
</comment>
<dbReference type="SUPFAM" id="SSF53383">
    <property type="entry name" value="PLP-dependent transferases"/>
    <property type="match status" value="1"/>
</dbReference>
<dbReference type="InterPro" id="IPR000653">
    <property type="entry name" value="DegT/StrS_aminotransferase"/>
</dbReference>
<comment type="similarity">
    <text evidence="2 3">Belongs to the DegT/DnrJ/EryC1 family.</text>
</comment>
<evidence type="ECO:0000313" key="4">
    <source>
        <dbReference type="EMBL" id="MDQ2068388.1"/>
    </source>
</evidence>
<reference evidence="4 5" key="1">
    <citation type="submission" date="2023-08" db="EMBL/GenBank/DDBJ databases">
        <title>Whole-genome sequencing of halo(alkali)philic microorganisms from hypersaline lakes.</title>
        <authorList>
            <person name="Sorokin D.Y."/>
            <person name="Abbas B."/>
            <person name="Merkel A.Y."/>
        </authorList>
    </citation>
    <scope>NUCLEOTIDE SEQUENCE [LARGE SCALE GENOMIC DNA]</scope>
    <source>
        <strain evidence="4 5">AB-CW4</strain>
    </source>
</reference>
<dbReference type="RefSeq" id="WP_306726879.1">
    <property type="nucleotide sequence ID" value="NZ_JAVDDT010000001.1"/>
</dbReference>
<dbReference type="PIRSF" id="PIRSF000390">
    <property type="entry name" value="PLP_StrS"/>
    <property type="match status" value="1"/>
</dbReference>
<dbReference type="EMBL" id="JAVDDT010000001">
    <property type="protein sequence ID" value="MDQ2068388.1"/>
    <property type="molecule type" value="Genomic_DNA"/>
</dbReference>
<dbReference type="EC" id="2.6.1.-" evidence="4"/>
<gene>
    <name evidence="4" type="ORF">RBH19_00690</name>
</gene>
<dbReference type="Gene3D" id="3.40.640.10">
    <property type="entry name" value="Type I PLP-dependent aspartate aminotransferase-like (Major domain)"/>
    <property type="match status" value="1"/>
</dbReference>
<accession>A0ABU0W305</accession>
<dbReference type="Gene3D" id="3.90.1150.10">
    <property type="entry name" value="Aspartate Aminotransferase, domain 1"/>
    <property type="match status" value="1"/>
</dbReference>
<dbReference type="InterPro" id="IPR015424">
    <property type="entry name" value="PyrdxlP-dep_Trfase"/>
</dbReference>
<dbReference type="GO" id="GO:0008483">
    <property type="term" value="F:transaminase activity"/>
    <property type="evidence" value="ECO:0007669"/>
    <property type="project" value="UniProtKB-KW"/>
</dbReference>
<keyword evidence="4" id="KW-0032">Aminotransferase</keyword>
<evidence type="ECO:0000256" key="2">
    <source>
        <dbReference type="ARBA" id="ARBA00037999"/>
    </source>
</evidence>
<dbReference type="CDD" id="cd00616">
    <property type="entry name" value="AHBA_syn"/>
    <property type="match status" value="1"/>
</dbReference>
<keyword evidence="1 3" id="KW-0663">Pyridoxal phosphate</keyword>
<dbReference type="InterPro" id="IPR015421">
    <property type="entry name" value="PyrdxlP-dep_Trfase_major"/>
</dbReference>
<keyword evidence="5" id="KW-1185">Reference proteome</keyword>
<dbReference type="PANTHER" id="PTHR30244">
    <property type="entry name" value="TRANSAMINASE"/>
    <property type="match status" value="1"/>
</dbReference>